<organism evidence="1 2">
    <name type="scientific">Methanoculleus chikugoensis</name>
    <dbReference type="NCBI Taxonomy" id="118126"/>
    <lineage>
        <taxon>Archaea</taxon>
        <taxon>Methanobacteriati</taxon>
        <taxon>Methanobacteriota</taxon>
        <taxon>Stenosarchaea group</taxon>
        <taxon>Methanomicrobia</taxon>
        <taxon>Methanomicrobiales</taxon>
        <taxon>Methanomicrobiaceae</taxon>
        <taxon>Methanoculleus</taxon>
    </lineage>
</organism>
<proteinExistence type="predicted"/>
<accession>A0ABM7H994</accession>
<dbReference type="RefSeq" id="WP_221057260.1">
    <property type="nucleotide sequence ID" value="NZ_AP019781.1"/>
</dbReference>
<name>A0ABM7H994_9EURY</name>
<evidence type="ECO:0000313" key="1">
    <source>
        <dbReference type="EMBL" id="BBL69288.1"/>
    </source>
</evidence>
<protein>
    <submittedName>
        <fullName evidence="1">Uncharacterized protein</fullName>
    </submittedName>
</protein>
<reference evidence="1 2" key="1">
    <citation type="submission" date="2019-06" db="EMBL/GenBank/DDBJ databases">
        <title>Complete genome sequence of Methanoculleus chikugoensis strain MG62.</title>
        <authorList>
            <person name="Asakawa S."/>
            <person name="Dianou D."/>
        </authorList>
    </citation>
    <scope>NUCLEOTIDE SEQUENCE [LARGE SCALE GENOMIC DNA]</scope>
    <source>
        <strain evidence="1 2">MG62</strain>
    </source>
</reference>
<dbReference type="Proteomes" id="UP000824969">
    <property type="component" value="Chromosome"/>
</dbReference>
<dbReference type="EMBL" id="AP019781">
    <property type="protein sequence ID" value="BBL69288.1"/>
    <property type="molecule type" value="Genomic_DNA"/>
</dbReference>
<sequence length="60" mass="7062">MEVCKVFWWKHNSKSGQYSSAKVHRTLHVQPKMDAPKSIEDYEITVDRLEGLEPEIFEGR</sequence>
<evidence type="ECO:0000313" key="2">
    <source>
        <dbReference type="Proteomes" id="UP000824969"/>
    </source>
</evidence>
<keyword evidence="2" id="KW-1185">Reference proteome</keyword>
<gene>
    <name evidence="1" type="ORF">MchiMG62_24690</name>
</gene>
<dbReference type="GeneID" id="66132012"/>